<evidence type="ECO:0000313" key="11">
    <source>
        <dbReference type="WBParaSite" id="jg11720"/>
    </source>
</evidence>
<dbReference type="InterPro" id="IPR000979">
    <property type="entry name" value="Phosphodiesterase_MJ0936/Vps29"/>
</dbReference>
<evidence type="ECO:0000256" key="5">
    <source>
        <dbReference type="ARBA" id="ARBA00022801"/>
    </source>
</evidence>
<evidence type="ECO:0000256" key="2">
    <source>
        <dbReference type="ARBA" id="ARBA00017767"/>
    </source>
</evidence>
<organism evidence="10 11">
    <name type="scientific">Ditylenchus dipsaci</name>
    <dbReference type="NCBI Taxonomy" id="166011"/>
    <lineage>
        <taxon>Eukaryota</taxon>
        <taxon>Metazoa</taxon>
        <taxon>Ecdysozoa</taxon>
        <taxon>Nematoda</taxon>
        <taxon>Chromadorea</taxon>
        <taxon>Rhabditida</taxon>
        <taxon>Tylenchina</taxon>
        <taxon>Tylenchomorpha</taxon>
        <taxon>Sphaerularioidea</taxon>
        <taxon>Anguinidae</taxon>
        <taxon>Anguininae</taxon>
        <taxon>Ditylenchus</taxon>
    </lineage>
</organism>
<dbReference type="AlphaFoldDB" id="A0A915CSD6"/>
<evidence type="ECO:0000256" key="6">
    <source>
        <dbReference type="ARBA" id="ARBA00022927"/>
    </source>
</evidence>
<evidence type="ECO:0000313" key="10">
    <source>
        <dbReference type="Proteomes" id="UP000887574"/>
    </source>
</evidence>
<evidence type="ECO:0000256" key="7">
    <source>
        <dbReference type="ARBA" id="ARBA00031913"/>
    </source>
</evidence>
<comment type="function">
    <text evidence="8">Component of the commander complex that is essential for endosomal recycling of transmembrane cargos; the commander complex is composed of the Csubcomplex and the retriever subcomplex. Component of the retriever complex, which is a heterotrimeric complex related to retromer cargo-selective complex (CSC) and essential for retromer-independent retrieval and recycling of numerous cargos. Component of the retromer cargo-selective complex (CSC). The CSC is believed to be the core functional component of retromer or respective retromer complex variants acting to prevent missorting of selected transmembrane cargo proteins into the lysosomal degradation pathway. In the endosomes, retriever complex drives the retrieval and recycling of NxxY-motif-containing cargo proteins by coupling to snx17, a cargo essential for the homeostatic maintenance of numerous cell surface proteins associated with processes that include cell migration, cell adhesion, nutrient supply and cell signaling. The recruitment of the retriever complex to the endosomal membrane involves Cand WASH complexes.</text>
</comment>
<keyword evidence="3 8" id="KW-0813">Transport</keyword>
<keyword evidence="10" id="KW-1185">Reference proteome</keyword>
<protein>
    <recommendedName>
        <fullName evidence="2 8">Vacuolar protein sorting-associated protein 29</fullName>
    </recommendedName>
    <alternativeName>
        <fullName evidence="7 8">Vesicle protein sorting 29</fullName>
    </alternativeName>
</protein>
<dbReference type="PANTHER" id="PTHR11124">
    <property type="entry name" value="VACUOLAR SORTING PROTEIN VPS29"/>
    <property type="match status" value="1"/>
</dbReference>
<keyword evidence="6 8" id="KW-0653">Protein transport</keyword>
<dbReference type="FunFam" id="3.60.21.10:FF:000015">
    <property type="entry name" value="Vacuolar protein sorting-associated protein 29"/>
    <property type="match status" value="1"/>
</dbReference>
<evidence type="ECO:0000256" key="4">
    <source>
        <dbReference type="ARBA" id="ARBA00022723"/>
    </source>
</evidence>
<dbReference type="InterPro" id="IPR028661">
    <property type="entry name" value="Vps29"/>
</dbReference>
<dbReference type="SUPFAM" id="SSF56300">
    <property type="entry name" value="Metallo-dependent phosphatases"/>
    <property type="match status" value="1"/>
</dbReference>
<dbReference type="Proteomes" id="UP000887574">
    <property type="component" value="Unplaced"/>
</dbReference>
<name>A0A915CSD6_9BILA</name>
<dbReference type="GO" id="GO:0030904">
    <property type="term" value="C:retromer complex"/>
    <property type="evidence" value="ECO:0007669"/>
    <property type="project" value="InterPro"/>
</dbReference>
<dbReference type="Gene3D" id="3.60.21.10">
    <property type="match status" value="1"/>
</dbReference>
<evidence type="ECO:0000259" key="9">
    <source>
        <dbReference type="Pfam" id="PF12850"/>
    </source>
</evidence>
<dbReference type="GO" id="GO:0031410">
    <property type="term" value="C:cytoplasmic vesicle"/>
    <property type="evidence" value="ECO:0007669"/>
    <property type="project" value="UniProtKB-ARBA"/>
</dbReference>
<comment type="similarity">
    <text evidence="1 8">Belongs to the VPS29 family.</text>
</comment>
<accession>A0A915CSD6</accession>
<dbReference type="GO" id="GO:0042147">
    <property type="term" value="P:retrograde transport, endosome to Golgi"/>
    <property type="evidence" value="ECO:0007669"/>
    <property type="project" value="InterPro"/>
</dbReference>
<reference evidence="11" key="1">
    <citation type="submission" date="2022-11" db="UniProtKB">
        <authorList>
            <consortium name="WormBaseParasite"/>
        </authorList>
    </citation>
    <scope>IDENTIFICATION</scope>
</reference>
<evidence type="ECO:0000256" key="8">
    <source>
        <dbReference type="RuleBase" id="RU362040"/>
    </source>
</evidence>
<dbReference type="CDD" id="cd07394">
    <property type="entry name" value="MPP_Vps29"/>
    <property type="match status" value="1"/>
</dbReference>
<dbReference type="Pfam" id="PF12850">
    <property type="entry name" value="Metallophos_2"/>
    <property type="match status" value="1"/>
</dbReference>
<dbReference type="PROSITE" id="PS01269">
    <property type="entry name" value="UPF0025"/>
    <property type="match status" value="1"/>
</dbReference>
<keyword evidence="4" id="KW-0479">Metal-binding</keyword>
<dbReference type="InterPro" id="IPR024654">
    <property type="entry name" value="Calcineurin-like_PHP_lpxH"/>
</dbReference>
<dbReference type="NCBIfam" id="TIGR00040">
    <property type="entry name" value="yfcE"/>
    <property type="match status" value="1"/>
</dbReference>
<proteinExistence type="inferred from homology"/>
<dbReference type="GO" id="GO:0046872">
    <property type="term" value="F:metal ion binding"/>
    <property type="evidence" value="ECO:0007669"/>
    <property type="project" value="UniProtKB-KW"/>
</dbReference>
<dbReference type="InterPro" id="IPR020935">
    <property type="entry name" value="PdiEstase_YfcE_CS"/>
</dbReference>
<dbReference type="GO" id="GO:0005829">
    <property type="term" value="C:cytosol"/>
    <property type="evidence" value="ECO:0007669"/>
    <property type="project" value="GOC"/>
</dbReference>
<evidence type="ECO:0000256" key="3">
    <source>
        <dbReference type="ARBA" id="ARBA00022448"/>
    </source>
</evidence>
<dbReference type="InterPro" id="IPR029052">
    <property type="entry name" value="Metallo-depent_PP-like"/>
</dbReference>
<keyword evidence="5" id="KW-0378">Hydrolase</keyword>
<dbReference type="GO" id="GO:0015031">
    <property type="term" value="P:protein transport"/>
    <property type="evidence" value="ECO:0007669"/>
    <property type="project" value="UniProtKB-KW"/>
</dbReference>
<dbReference type="GO" id="GO:0016787">
    <property type="term" value="F:hydrolase activity"/>
    <property type="evidence" value="ECO:0007669"/>
    <property type="project" value="UniProtKB-KW"/>
</dbReference>
<dbReference type="WBParaSite" id="jg11720">
    <property type="protein sequence ID" value="jg11720"/>
    <property type="gene ID" value="jg11720"/>
</dbReference>
<sequence>MLVLVIGDFHIPHRASQLPAKFRKLLVPNKIQHVLCTGNLCAKESMDYLKSLACDVHCVRGDFDEGVAYPDVKVISVGHFRIGLTHGHQFIPWGDLKAMELAARQMNVDVLISGHTHVCKVYEKSGIFYVNPGSATGAFSLIEENVTASFALLDVQSDLIVAYLYRLVGDDVKVERVQFKKASSRADD</sequence>
<feature type="domain" description="Calcineurin-like phosphoesterase" evidence="9">
    <location>
        <begin position="1"/>
        <end position="157"/>
    </location>
</feature>
<evidence type="ECO:0000256" key="1">
    <source>
        <dbReference type="ARBA" id="ARBA00005945"/>
    </source>
</evidence>